<feature type="domain" description="BHLH" evidence="6">
    <location>
        <begin position="237"/>
        <end position="286"/>
    </location>
</feature>
<dbReference type="SMART" id="SM00353">
    <property type="entry name" value="HLH"/>
    <property type="match status" value="1"/>
</dbReference>
<dbReference type="InterPro" id="IPR054502">
    <property type="entry name" value="bHLH-TF_ACT-like_plant"/>
</dbReference>
<reference evidence="7" key="1">
    <citation type="journal article" date="2014" name="Nat. Genet.">
        <title>The genome of the stress-tolerant wild tomato species Solanum pennellii.</title>
        <authorList>
            <person name="Bolger A."/>
            <person name="Scossa F."/>
            <person name="Bolger M.E."/>
            <person name="Lanz C."/>
            <person name="Maumus F."/>
            <person name="Tohge T."/>
            <person name="Quesneville H."/>
            <person name="Alseekh S."/>
            <person name="Sorensen I."/>
            <person name="Lichtenstein G."/>
            <person name="Fich E.A."/>
            <person name="Conte M."/>
            <person name="Keller H."/>
            <person name="Schneeberger K."/>
            <person name="Schwacke R."/>
            <person name="Ofner I."/>
            <person name="Vrebalov J."/>
            <person name="Xu Y."/>
            <person name="Osorio S."/>
            <person name="Aflitos S.A."/>
            <person name="Schijlen E."/>
            <person name="Jimenez-Gomez J.M."/>
            <person name="Ryngajllo M."/>
            <person name="Kimura S."/>
            <person name="Kumar R."/>
            <person name="Koenig D."/>
            <person name="Headland L.R."/>
            <person name="Maloof J.N."/>
            <person name="Sinha N."/>
            <person name="van Ham R.C."/>
            <person name="Lankhorst R.K."/>
            <person name="Mao L."/>
            <person name="Vogel A."/>
            <person name="Arsova B."/>
            <person name="Panstruga R."/>
            <person name="Fei Z."/>
            <person name="Rose J.K."/>
            <person name="Zamir D."/>
            <person name="Carrari F."/>
            <person name="Giovannoni J.J."/>
            <person name="Weigel D."/>
            <person name="Usadel B."/>
            <person name="Fernie A.R."/>
        </authorList>
    </citation>
    <scope>NUCLEOTIDE SEQUENCE [LARGE SCALE GENOMIC DNA]</scope>
    <source>
        <strain evidence="7">cv. LA0716</strain>
    </source>
</reference>
<evidence type="ECO:0000256" key="5">
    <source>
        <dbReference type="RuleBase" id="RU369104"/>
    </source>
</evidence>
<dbReference type="Pfam" id="PF22754">
    <property type="entry name" value="bHLH-TF_ACT-like_plant"/>
    <property type="match status" value="1"/>
</dbReference>
<proteinExistence type="predicted"/>
<comment type="subcellular location">
    <subcellularLocation>
        <location evidence="1 5">Nucleus</location>
    </subcellularLocation>
</comment>
<evidence type="ECO:0000256" key="3">
    <source>
        <dbReference type="ARBA" id="ARBA00023163"/>
    </source>
</evidence>
<protein>
    <recommendedName>
        <fullName evidence="5">Transcription factor</fullName>
        <shortName evidence="5">bHLH transcription factor</shortName>
    </recommendedName>
    <alternativeName>
        <fullName evidence="5">Basic helix-loop-helix protein</fullName>
    </alternativeName>
</protein>
<evidence type="ECO:0000313" key="7">
    <source>
        <dbReference type="Proteomes" id="UP000694930"/>
    </source>
</evidence>
<dbReference type="Pfam" id="PF00010">
    <property type="entry name" value="HLH"/>
    <property type="match status" value="1"/>
</dbReference>
<dbReference type="PROSITE" id="PS50888">
    <property type="entry name" value="BHLH"/>
    <property type="match status" value="1"/>
</dbReference>
<evidence type="ECO:0000256" key="4">
    <source>
        <dbReference type="ARBA" id="ARBA00023242"/>
    </source>
</evidence>
<reference evidence="8" key="2">
    <citation type="submission" date="2025-08" db="UniProtKB">
        <authorList>
            <consortium name="RefSeq"/>
        </authorList>
    </citation>
    <scope>IDENTIFICATION</scope>
</reference>
<dbReference type="RefSeq" id="XP_015089585.1">
    <property type="nucleotide sequence ID" value="XM_015234099.2"/>
</dbReference>
<organism evidence="7 8">
    <name type="scientific">Solanum pennellii</name>
    <name type="common">Tomato</name>
    <name type="synonym">Lycopersicon pennellii</name>
    <dbReference type="NCBI Taxonomy" id="28526"/>
    <lineage>
        <taxon>Eukaryota</taxon>
        <taxon>Viridiplantae</taxon>
        <taxon>Streptophyta</taxon>
        <taxon>Embryophyta</taxon>
        <taxon>Tracheophyta</taxon>
        <taxon>Spermatophyta</taxon>
        <taxon>Magnoliopsida</taxon>
        <taxon>eudicotyledons</taxon>
        <taxon>Gunneridae</taxon>
        <taxon>Pentapetalae</taxon>
        <taxon>asterids</taxon>
        <taxon>lamiids</taxon>
        <taxon>Solanales</taxon>
        <taxon>Solanaceae</taxon>
        <taxon>Solanoideae</taxon>
        <taxon>Solaneae</taxon>
        <taxon>Solanum</taxon>
        <taxon>Solanum subgen. Lycopersicon</taxon>
    </lineage>
</organism>
<keyword evidence="7" id="KW-1185">Reference proteome</keyword>
<keyword evidence="2 5" id="KW-0805">Transcription regulation</keyword>
<dbReference type="SUPFAM" id="SSF47459">
    <property type="entry name" value="HLH, helix-loop-helix DNA-binding domain"/>
    <property type="match status" value="1"/>
</dbReference>
<dbReference type="PANTHER" id="PTHR11514:SF125">
    <property type="entry name" value="TRANSCRIPTION FACTOR"/>
    <property type="match status" value="1"/>
</dbReference>
<sequence length="418" mass="47978">MLFLFIRASNIHLFLSSIIPKQNYQKMDEPIFSPSSSQSSLQHRLQYIVKNQTNYCSDWAYIIFWQSSNNRSCLTWGDGHLNMKITNNKDVEWFYVMSLAQSFCVGEGVVGKCFSSGSLVWLAGDQQFEFCHCERAKEAHYVHGINTFVYIPISSGVLELGSSTVIKQDLNLVQQVKSMFFGYETIGQFDDLGLFNCLELYGEEAKKGEVVVGTTPHENKVGVKNKTSKKRRREICETQGNLVEAERQRREKLNSRFYALREVVPNVTKMDKATLLSDAVTYITQLKAKVDELESKLHSNNYHYYYPEMKIKHKMENHDINVVDNQSSITTSRDHTMEIEVKMVGQDAMIRVQSENVNYPSTRLMCALQEVELHVYHANISSVNDFMLHDIVVKVPQGLETEDEVKNALLRSLDQITC</sequence>
<dbReference type="InterPro" id="IPR045084">
    <property type="entry name" value="AIB/MYC-like"/>
</dbReference>
<dbReference type="InterPro" id="IPR025610">
    <property type="entry name" value="MYC/MYB_N"/>
</dbReference>
<evidence type="ECO:0000259" key="6">
    <source>
        <dbReference type="PROSITE" id="PS50888"/>
    </source>
</evidence>
<evidence type="ECO:0000313" key="8">
    <source>
        <dbReference type="RefSeq" id="XP_015089585.1"/>
    </source>
</evidence>
<dbReference type="PANTHER" id="PTHR11514">
    <property type="entry name" value="MYC"/>
    <property type="match status" value="1"/>
</dbReference>
<keyword evidence="4 5" id="KW-0539">Nucleus</keyword>
<dbReference type="InterPro" id="IPR036638">
    <property type="entry name" value="HLH_DNA-bd_sf"/>
</dbReference>
<evidence type="ECO:0000256" key="2">
    <source>
        <dbReference type="ARBA" id="ARBA00023015"/>
    </source>
</evidence>
<accession>A0ABM1HSA2</accession>
<evidence type="ECO:0000256" key="1">
    <source>
        <dbReference type="ARBA" id="ARBA00004123"/>
    </source>
</evidence>
<dbReference type="Gene3D" id="4.10.280.10">
    <property type="entry name" value="Helix-loop-helix DNA-binding domain"/>
    <property type="match status" value="1"/>
</dbReference>
<keyword evidence="3 5" id="KW-0804">Transcription</keyword>
<name>A0ABM1HSA2_SOLPN</name>
<dbReference type="InterPro" id="IPR011598">
    <property type="entry name" value="bHLH_dom"/>
</dbReference>
<dbReference type="Pfam" id="PF14215">
    <property type="entry name" value="bHLH-MYC_N"/>
    <property type="match status" value="2"/>
</dbReference>
<dbReference type="GeneID" id="107032494"/>
<gene>
    <name evidence="8" type="primary">LOC107032494</name>
</gene>
<dbReference type="Proteomes" id="UP000694930">
    <property type="component" value="Chromosome 10"/>
</dbReference>